<keyword evidence="2 7" id="KW-0813">Transport</keyword>
<dbReference type="EMBL" id="JAYKLX010000002">
    <property type="protein sequence ID" value="MEB3344731.1"/>
    <property type="molecule type" value="Genomic_DNA"/>
</dbReference>
<dbReference type="InterPro" id="IPR008969">
    <property type="entry name" value="CarboxyPept-like_regulatory"/>
</dbReference>
<keyword evidence="11" id="KW-1185">Reference proteome</keyword>
<evidence type="ECO:0000256" key="7">
    <source>
        <dbReference type="PROSITE-ProRule" id="PRU01360"/>
    </source>
</evidence>
<dbReference type="InterPro" id="IPR023997">
    <property type="entry name" value="TonB-dep_OMP_SusC/RagA_CS"/>
</dbReference>
<dbReference type="Pfam" id="PF13715">
    <property type="entry name" value="CarbopepD_reg_2"/>
    <property type="match status" value="1"/>
</dbReference>
<dbReference type="Gene3D" id="2.60.40.1120">
    <property type="entry name" value="Carboxypeptidase-like, regulatory domain"/>
    <property type="match status" value="1"/>
</dbReference>
<organism evidence="10 11">
    <name type="scientific">Aquimarina gracilis</name>
    <dbReference type="NCBI Taxonomy" id="874422"/>
    <lineage>
        <taxon>Bacteria</taxon>
        <taxon>Pseudomonadati</taxon>
        <taxon>Bacteroidota</taxon>
        <taxon>Flavobacteriia</taxon>
        <taxon>Flavobacteriales</taxon>
        <taxon>Flavobacteriaceae</taxon>
        <taxon>Aquimarina</taxon>
    </lineage>
</organism>
<reference evidence="10 11" key="1">
    <citation type="journal article" date="2013" name="Int. J. Syst. Evol. Microbiol.">
        <title>Aquimarina gracilis sp. nov., isolated from the gut microflora of a mussel, Mytilus coruscus, and emended description of Aquimarina spongiae.</title>
        <authorList>
            <person name="Park S.C."/>
            <person name="Choe H.N."/>
            <person name="Baik K.S."/>
            <person name="Seong C.N."/>
        </authorList>
    </citation>
    <scope>NUCLEOTIDE SEQUENCE [LARGE SCALE GENOMIC DNA]</scope>
    <source>
        <strain evidence="10 11">PSC32</strain>
    </source>
</reference>
<dbReference type="NCBIfam" id="TIGR04057">
    <property type="entry name" value="SusC_RagA_signa"/>
    <property type="match status" value="1"/>
</dbReference>
<evidence type="ECO:0000313" key="11">
    <source>
        <dbReference type="Proteomes" id="UP001327027"/>
    </source>
</evidence>
<dbReference type="SUPFAM" id="SSF56935">
    <property type="entry name" value="Porins"/>
    <property type="match status" value="1"/>
</dbReference>
<evidence type="ECO:0000256" key="1">
    <source>
        <dbReference type="ARBA" id="ARBA00004571"/>
    </source>
</evidence>
<feature type="signal peptide" evidence="8">
    <location>
        <begin position="1"/>
        <end position="26"/>
    </location>
</feature>
<evidence type="ECO:0000313" key="10">
    <source>
        <dbReference type="EMBL" id="MEB3344731.1"/>
    </source>
</evidence>
<dbReference type="InterPro" id="IPR023996">
    <property type="entry name" value="TonB-dep_OMP_SusC/RagA"/>
</dbReference>
<dbReference type="Proteomes" id="UP001327027">
    <property type="component" value="Unassembled WGS sequence"/>
</dbReference>
<feature type="domain" description="TonB-dependent receptor plug" evidence="9">
    <location>
        <begin position="127"/>
        <end position="241"/>
    </location>
</feature>
<gene>
    <name evidence="10" type="ORF">U6A24_04630</name>
</gene>
<protein>
    <submittedName>
        <fullName evidence="10">TonB-dependent receptor</fullName>
    </submittedName>
</protein>
<comment type="subcellular location">
    <subcellularLocation>
        <location evidence="1 7">Cell outer membrane</location>
        <topology evidence="1 7">Multi-pass membrane protein</topology>
    </subcellularLocation>
</comment>
<dbReference type="Gene3D" id="2.170.130.10">
    <property type="entry name" value="TonB-dependent receptor, plug domain"/>
    <property type="match status" value="1"/>
</dbReference>
<name>A0ABU5ZTY8_9FLAO</name>
<keyword evidence="5 7" id="KW-0472">Membrane</keyword>
<evidence type="ECO:0000256" key="5">
    <source>
        <dbReference type="ARBA" id="ARBA00023136"/>
    </source>
</evidence>
<dbReference type="InterPro" id="IPR039426">
    <property type="entry name" value="TonB-dep_rcpt-like"/>
</dbReference>
<dbReference type="InterPro" id="IPR037066">
    <property type="entry name" value="Plug_dom_sf"/>
</dbReference>
<evidence type="ECO:0000256" key="8">
    <source>
        <dbReference type="SAM" id="SignalP"/>
    </source>
</evidence>
<keyword evidence="3 7" id="KW-1134">Transmembrane beta strand</keyword>
<sequence>MKKNEFNLLQKCFFLIFICCTLIVFAEEKASFDVQKTVTGKVVGDDGVPLPGVNVLVKGTQIGASTDFDGSYTIQIPNNSSVLVFSYIGFVSQEVLVGTRSTIDITLQIEATSLEQIVVIGYGQRRKSELIGAVSTVQAETIQEQSVATFEQALVGQVSGVQFRDNGAPDGGPELTIRGVSTFGNNNPLYVVDGFPLGTNAGDQRDNYILNSLNPADIESISVLKDAASKAIYGSRASNGVIIITTKKGRKNAKPVVNFGTFLGIQSVPEFEAPDVLNAQELYQYQLEFYEDQEAAGVPLGGLQTQQREFLLGLEDIGPDNDWWDLITRDAIVRNYNVGVSGGGQSNRYSLSIAHQDREGTLINTNFKRYSLNFNFDTEIKENLKLGLNFAPTRSVATGTGTNSDAGNFKIFSAPALAAWTDPTAPLFDDQGVLTGVTQGNLIFRSRNANPVTSLIEREAERRSDLLRLGSFLEWEFLPNLKAKTFWSMQWIDRRNAGFTPSRLPGGNLFANINGSQQASASVREENALNYIWENTLSYSVLLGKNDQHKLDALIGYTMEKRETTVTTADSSNLVDEEIRVPSASNSVEPTDFTGGVSYQANALITYLSRLNYEYDNRYFLTGLIRRDGSSKFGLDNRYGNFWAVGGAWRISAENFWEPVRPIVSEFKIEGGYGISGNNSNIGNYEYQGNVSLQRNDFPTNYLYGNVNAVGAAVRGLPNFDVKWEETEETNLGVDLGFFNNRFFIGADYYDIRSVGFLFPLPLPRTSGFGEVRANLGEIQNKGIELEVSATIIDKKDFTWNFNFNYTANRNEVIDVPQEQGFFFPRNSVIGRVNITEVREGEPIGRYRGFNVTGLFTQEEIDDPNVPKYPGAIEGSLKFEDVLTIDTDGDGIPDEADGVLNDQDVTIIGDANPDFIFGFSTQLKYKNFDLNIIADGAVGQQVFTATNQYLANQDDGQFNIERAYLDRFRPGDDPRTKVIPGTGSLQSRQFFRRPNSLHVNDADYLWIRNITLGYRLSGDIFENLFESTRIYINAQNPFLFTEYEFGSPTVNRAADNAAVRNVDNGAYPVSRTITLGLDVTF</sequence>
<accession>A0ABU5ZTY8</accession>
<dbReference type="RefSeq" id="WP_324178769.1">
    <property type="nucleotide sequence ID" value="NZ_BAABAW010000003.1"/>
</dbReference>
<feature type="chain" id="PRO_5047495458" evidence="8">
    <location>
        <begin position="27"/>
        <end position="1081"/>
    </location>
</feature>
<dbReference type="InterPro" id="IPR012910">
    <property type="entry name" value="Plug_dom"/>
</dbReference>
<keyword evidence="8" id="KW-0732">Signal</keyword>
<evidence type="ECO:0000259" key="9">
    <source>
        <dbReference type="Pfam" id="PF07715"/>
    </source>
</evidence>
<evidence type="ECO:0000256" key="3">
    <source>
        <dbReference type="ARBA" id="ARBA00022452"/>
    </source>
</evidence>
<proteinExistence type="inferred from homology"/>
<comment type="similarity">
    <text evidence="7">Belongs to the TonB-dependent receptor family.</text>
</comment>
<dbReference type="InterPro" id="IPR036942">
    <property type="entry name" value="Beta-barrel_TonB_sf"/>
</dbReference>
<dbReference type="NCBIfam" id="TIGR04056">
    <property type="entry name" value="OMP_RagA_SusC"/>
    <property type="match status" value="1"/>
</dbReference>
<dbReference type="SUPFAM" id="SSF49464">
    <property type="entry name" value="Carboxypeptidase regulatory domain-like"/>
    <property type="match status" value="1"/>
</dbReference>
<evidence type="ECO:0000256" key="2">
    <source>
        <dbReference type="ARBA" id="ARBA00022448"/>
    </source>
</evidence>
<evidence type="ECO:0000256" key="4">
    <source>
        <dbReference type="ARBA" id="ARBA00022692"/>
    </source>
</evidence>
<comment type="caution">
    <text evidence="10">The sequence shown here is derived from an EMBL/GenBank/DDBJ whole genome shotgun (WGS) entry which is preliminary data.</text>
</comment>
<dbReference type="Pfam" id="PF07715">
    <property type="entry name" value="Plug"/>
    <property type="match status" value="1"/>
</dbReference>
<keyword evidence="10" id="KW-0675">Receptor</keyword>
<evidence type="ECO:0000256" key="6">
    <source>
        <dbReference type="ARBA" id="ARBA00023237"/>
    </source>
</evidence>
<keyword evidence="6 7" id="KW-0998">Cell outer membrane</keyword>
<keyword evidence="4 7" id="KW-0812">Transmembrane</keyword>
<dbReference type="Gene3D" id="2.40.170.20">
    <property type="entry name" value="TonB-dependent receptor, beta-barrel domain"/>
    <property type="match status" value="1"/>
</dbReference>
<dbReference type="PROSITE" id="PS52016">
    <property type="entry name" value="TONB_DEPENDENT_REC_3"/>
    <property type="match status" value="1"/>
</dbReference>